<organism evidence="1 2">
    <name type="scientific">Zoarces viviparus</name>
    <name type="common">Viviparous eelpout</name>
    <name type="synonym">Blennius viviparus</name>
    <dbReference type="NCBI Taxonomy" id="48416"/>
    <lineage>
        <taxon>Eukaryota</taxon>
        <taxon>Metazoa</taxon>
        <taxon>Chordata</taxon>
        <taxon>Craniata</taxon>
        <taxon>Vertebrata</taxon>
        <taxon>Euteleostomi</taxon>
        <taxon>Actinopterygii</taxon>
        <taxon>Neopterygii</taxon>
        <taxon>Teleostei</taxon>
        <taxon>Neoteleostei</taxon>
        <taxon>Acanthomorphata</taxon>
        <taxon>Eupercaria</taxon>
        <taxon>Perciformes</taxon>
        <taxon>Cottioidei</taxon>
        <taxon>Zoarcales</taxon>
        <taxon>Zoarcidae</taxon>
        <taxon>Zoarcinae</taxon>
        <taxon>Zoarces</taxon>
    </lineage>
</organism>
<dbReference type="Proteomes" id="UP001488805">
    <property type="component" value="Unassembled WGS sequence"/>
</dbReference>
<reference evidence="1 2" key="1">
    <citation type="journal article" date="2024" name="Genome Biol. Evol.">
        <title>Chromosome-level genome assembly of the viviparous eelpout Zoarces viviparus.</title>
        <authorList>
            <person name="Fuhrmann N."/>
            <person name="Brasseur M.V."/>
            <person name="Bakowski C.E."/>
            <person name="Podsiadlowski L."/>
            <person name="Prost S."/>
            <person name="Krehenwinkel H."/>
            <person name="Mayer C."/>
        </authorList>
    </citation>
    <scope>NUCLEOTIDE SEQUENCE [LARGE SCALE GENOMIC DNA]</scope>
    <source>
        <strain evidence="1">NO-MEL_2022_Ind0_liver</strain>
    </source>
</reference>
<dbReference type="PANTHER" id="PTHR16155">
    <property type="entry name" value="DED DOMAIN-CONTAINING PROTEIN"/>
    <property type="match status" value="1"/>
</dbReference>
<protein>
    <submittedName>
        <fullName evidence="1">Uncharacterized protein</fullName>
    </submittedName>
</protein>
<evidence type="ECO:0000313" key="2">
    <source>
        <dbReference type="Proteomes" id="UP001488805"/>
    </source>
</evidence>
<gene>
    <name evidence="1" type="ORF">VZT92_005671</name>
</gene>
<sequence length="263" mass="30110">MNNMLELHEARQYLERQKADTYSGILNFLSDDISPEKMRKIAKLSAFVCAPKHQPTVKEKINFIYINVVLSCFKLASPHIRLYQNLILLLGQVLHEQISLSENLPLRFIAVVLLWPQQHCPEMVLSKSLGMHISQMRTSYHMVMKKVYNGKRPIVHFILGKKQGYERLVHLGEIKRCIGAGQEDFTLMWENGQIWKQKKVEELLCRVTGQVKNKLILADTCIPGLKLEITPVFQSQLSGHALESQVSFFIGFSIKGPVALDIK</sequence>
<dbReference type="GO" id="GO:0005737">
    <property type="term" value="C:cytoplasm"/>
    <property type="evidence" value="ECO:0007669"/>
    <property type="project" value="TreeGrafter"/>
</dbReference>
<keyword evidence="2" id="KW-1185">Reference proteome</keyword>
<proteinExistence type="predicted"/>
<name>A0AAW1FTT0_ZOAVI</name>
<dbReference type="AlphaFoldDB" id="A0AAW1FTT0"/>
<evidence type="ECO:0000313" key="1">
    <source>
        <dbReference type="EMBL" id="KAK9538116.1"/>
    </source>
</evidence>
<accession>A0AAW1FTT0</accession>
<dbReference type="PANTHER" id="PTHR16155:SF20">
    <property type="entry name" value="STERILE ALPHA MOTIF DOMAIN-CONTAINING PROTEIN 9-LIKE"/>
    <property type="match status" value="1"/>
</dbReference>
<comment type="caution">
    <text evidence="1">The sequence shown here is derived from an EMBL/GenBank/DDBJ whole genome shotgun (WGS) entry which is preliminary data.</text>
</comment>
<dbReference type="EMBL" id="JBCEZU010000034">
    <property type="protein sequence ID" value="KAK9538116.1"/>
    <property type="molecule type" value="Genomic_DNA"/>
</dbReference>